<keyword evidence="2" id="KW-1185">Reference proteome</keyword>
<gene>
    <name evidence="1" type="ORF">AYI69_g1073</name>
</gene>
<reference evidence="2" key="1">
    <citation type="submission" date="2017-01" db="EMBL/GenBank/DDBJ databases">
        <authorList>
            <person name="Wang Y."/>
            <person name="White M."/>
            <person name="Kvist S."/>
            <person name="Moncalvo J.-M."/>
        </authorList>
    </citation>
    <scope>NUCLEOTIDE SEQUENCE [LARGE SCALE GENOMIC DNA]</scope>
    <source>
        <strain evidence="2">ID-206-W2</strain>
    </source>
</reference>
<sequence length="110" mass="12938">MALHQKKPSCTYYHCETVQNNWSRRSIDYFTKWPAVKAVENIQPETVISFLPTEVVQNFAGTTSNNNSSWIKFFIRYHIRFLQNAWSKTYTKNNLSTSGKWPSRKTEPNT</sequence>
<dbReference type="Proteomes" id="UP000187429">
    <property type="component" value="Unassembled WGS sequence"/>
</dbReference>
<accession>A0A1R1YR99</accession>
<organism evidence="1 2">
    <name type="scientific">Smittium culicis</name>
    <dbReference type="NCBI Taxonomy" id="133412"/>
    <lineage>
        <taxon>Eukaryota</taxon>
        <taxon>Fungi</taxon>
        <taxon>Fungi incertae sedis</taxon>
        <taxon>Zoopagomycota</taxon>
        <taxon>Kickxellomycotina</taxon>
        <taxon>Harpellomycetes</taxon>
        <taxon>Harpellales</taxon>
        <taxon>Legeriomycetaceae</taxon>
        <taxon>Smittium</taxon>
    </lineage>
</organism>
<evidence type="ECO:0000313" key="1">
    <source>
        <dbReference type="EMBL" id="OMJ29423.1"/>
    </source>
</evidence>
<comment type="caution">
    <text evidence="1">The sequence shown here is derived from an EMBL/GenBank/DDBJ whole genome shotgun (WGS) entry which is preliminary data.</text>
</comment>
<name>A0A1R1YR99_9FUNG</name>
<protein>
    <submittedName>
        <fullName evidence="1">Uncharacterized protein</fullName>
    </submittedName>
</protein>
<dbReference type="OrthoDB" id="10586336at2759"/>
<evidence type="ECO:0000313" key="2">
    <source>
        <dbReference type="Proteomes" id="UP000187429"/>
    </source>
</evidence>
<proteinExistence type="predicted"/>
<dbReference type="EMBL" id="LSSM01000288">
    <property type="protein sequence ID" value="OMJ29423.1"/>
    <property type="molecule type" value="Genomic_DNA"/>
</dbReference>
<dbReference type="AlphaFoldDB" id="A0A1R1YR99"/>